<reference evidence="1 2" key="1">
    <citation type="submission" date="2020-01" db="EMBL/GenBank/DDBJ databases">
        <authorList>
            <person name="Lee S.D."/>
        </authorList>
    </citation>
    <scope>NUCLEOTIDE SEQUENCE [LARGE SCALE GENOMIC DNA]</scope>
    <source>
        <strain evidence="1 2">SAP-1</strain>
    </source>
</reference>
<comment type="caution">
    <text evidence="1">The sequence shown here is derived from an EMBL/GenBank/DDBJ whole genome shotgun (WGS) entry which is preliminary data.</text>
</comment>
<sequence length="450" mass="50233">MLPTQRVAWVEGMLMEPQHFQQQERFMESLFHSRINTLGAYHWGVSKLEIDEGLLEQGKFALKHAAGVFPDGTQFAMPDRDPLPLPIDLDASYQHKTLCLAVLMDMPGNNWIDFTGQGASRYKVITAEIADRNRVQTVESLPRKVPVQLGNLQLRLCAQEATSRAETVIPVAKLGERMPDGRISLNSHFLPPMLDCRAAGWIISATQELQGLISQRLNAVYLPDVHHAGGGFSEMLEIMLLQTLGEYHLRLAHLLSRPLVHPETLYQFLLGLLGRLCFIPGSEAIRDRGELTYVHSQADSGFFQLFAALRRALSLVIESPAVALPFADRGDNIYVCQNDPQLRLEKLVFAVSADMPVDLLRSYFPAQVKLGPVEKISQLIDLQLPGLRILNMAAAPRHLPYYPDSLYFEVDTADPLYRETLSGAAIALSVVGDFPGLRFDGWGLRSGRTR</sequence>
<dbReference type="AlphaFoldDB" id="A0A848MF19"/>
<evidence type="ECO:0000313" key="2">
    <source>
        <dbReference type="Proteomes" id="UP000585363"/>
    </source>
</evidence>
<reference evidence="1 2" key="2">
    <citation type="submission" date="2020-06" db="EMBL/GenBank/DDBJ databases">
        <title>Polyphasic characterization of a Rahnella strain isolated from tree sap.</title>
        <authorList>
            <person name="Kim I.S."/>
        </authorList>
    </citation>
    <scope>NUCLEOTIDE SEQUENCE [LARGE SCALE GENOMIC DNA]</scope>
    <source>
        <strain evidence="1 2">SAP-1</strain>
    </source>
</reference>
<proteinExistence type="predicted"/>
<dbReference type="EMBL" id="JAADJU010000001">
    <property type="protein sequence ID" value="NMP25700.1"/>
    <property type="molecule type" value="Genomic_DNA"/>
</dbReference>
<protein>
    <submittedName>
        <fullName evidence="1">Type VI secretion system baseplate subunit TssK</fullName>
    </submittedName>
</protein>
<organism evidence="1 2">
    <name type="scientific">Rouxiella aceris</name>
    <dbReference type="NCBI Taxonomy" id="2703884"/>
    <lineage>
        <taxon>Bacteria</taxon>
        <taxon>Pseudomonadati</taxon>
        <taxon>Pseudomonadota</taxon>
        <taxon>Gammaproteobacteria</taxon>
        <taxon>Enterobacterales</taxon>
        <taxon>Yersiniaceae</taxon>
        <taxon>Rouxiella</taxon>
    </lineage>
</organism>
<dbReference type="InterPro" id="IPR010263">
    <property type="entry name" value="T6SS_TssK"/>
</dbReference>
<gene>
    <name evidence="1" type="primary">tssK</name>
    <name evidence="1" type="ORF">GW590_02255</name>
</gene>
<dbReference type="NCBIfam" id="TIGR03353">
    <property type="entry name" value="VI_chp_4"/>
    <property type="match status" value="1"/>
</dbReference>
<keyword evidence="2" id="KW-1185">Reference proteome</keyword>
<dbReference type="Pfam" id="PF05936">
    <property type="entry name" value="T6SS_VasE"/>
    <property type="match status" value="1"/>
</dbReference>
<evidence type="ECO:0000313" key="1">
    <source>
        <dbReference type="EMBL" id="NMP25700.1"/>
    </source>
</evidence>
<dbReference type="PANTHER" id="PTHR35566:SF1">
    <property type="entry name" value="TYPE VI SECRETION SYSTEM BASEPLATE COMPONENT TSSK1"/>
    <property type="match status" value="1"/>
</dbReference>
<name>A0A848MF19_9GAMM</name>
<dbReference type="PANTHER" id="PTHR35566">
    <property type="entry name" value="BLR3599 PROTEIN"/>
    <property type="match status" value="1"/>
</dbReference>
<dbReference type="RefSeq" id="WP_169401381.1">
    <property type="nucleotide sequence ID" value="NZ_JAADJU010000001.1"/>
</dbReference>
<dbReference type="Proteomes" id="UP000585363">
    <property type="component" value="Unassembled WGS sequence"/>
</dbReference>
<accession>A0A848MF19</accession>